<keyword evidence="3" id="KW-1185">Reference proteome</keyword>
<dbReference type="STRING" id="294935.ATN88_06815"/>
<dbReference type="AlphaFoldDB" id="A0A135ID13"/>
<evidence type="ECO:0008006" key="4">
    <source>
        <dbReference type="Google" id="ProtNLM"/>
    </source>
</evidence>
<comment type="caution">
    <text evidence="2">The sequence shown here is derived from an EMBL/GenBank/DDBJ whole genome shotgun (WGS) entry which is preliminary data.</text>
</comment>
<organism evidence="2 3">
    <name type="scientific">Enterovibrio coralii</name>
    <dbReference type="NCBI Taxonomy" id="294935"/>
    <lineage>
        <taxon>Bacteria</taxon>
        <taxon>Pseudomonadati</taxon>
        <taxon>Pseudomonadota</taxon>
        <taxon>Gammaproteobacteria</taxon>
        <taxon>Vibrionales</taxon>
        <taxon>Vibrionaceae</taxon>
        <taxon>Enterovibrio</taxon>
    </lineage>
</organism>
<protein>
    <recommendedName>
        <fullName evidence="4">DUF4440 domain-containing protein</fullName>
    </recommendedName>
</protein>
<evidence type="ECO:0000313" key="2">
    <source>
        <dbReference type="EMBL" id="KXF83366.1"/>
    </source>
</evidence>
<feature type="signal peptide" evidence="1">
    <location>
        <begin position="1"/>
        <end position="31"/>
    </location>
</feature>
<dbReference type="EMBL" id="LNTY01000006">
    <property type="protein sequence ID" value="KXF83366.1"/>
    <property type="molecule type" value="Genomic_DNA"/>
</dbReference>
<gene>
    <name evidence="2" type="ORF">ATN88_06815</name>
</gene>
<evidence type="ECO:0000313" key="3">
    <source>
        <dbReference type="Proteomes" id="UP000070529"/>
    </source>
</evidence>
<dbReference type="OrthoDB" id="9946482at2"/>
<dbReference type="Proteomes" id="UP000070529">
    <property type="component" value="Unassembled WGS sequence"/>
</dbReference>
<keyword evidence="1" id="KW-0732">Signal</keyword>
<sequence length="322" mass="36391">MRLCNLGKKDKLTPSAAIIGVSLLFAGNAWAYDCQKNVQNHNILKARNFLVDVVVDAPAGLNETGTLEIIGFRCISAINPNEAFKMSMSKSAALPQFDIIYTDKDGVRFNNIMQASVFPWSESVTVNMVSTVLADLLKNIPNLRSYNDQDKQALIAMSRESVHLKQWANLRSKRMSENPLVYAYPLPDAEEQLLSLAIDEFHSNNQQLQKRYVDQVTQQPDEVILSFFNDLQSGKKSEADLTPYLERKYLYEDRYTERLLKQTIEDVTNVELTELDALKGRAFATVTYTTTSNPSGVTQKFMLKRKQSAWLISSVYQPKGQG</sequence>
<name>A0A135ID13_9GAMM</name>
<evidence type="ECO:0000256" key="1">
    <source>
        <dbReference type="SAM" id="SignalP"/>
    </source>
</evidence>
<reference evidence="2 3" key="1">
    <citation type="submission" date="2015-11" db="EMBL/GenBank/DDBJ databases">
        <title>Genomic Taxonomy of the Vibrionaceae.</title>
        <authorList>
            <person name="Gomez-Gil B."/>
            <person name="Enciso-Ibarra J."/>
        </authorList>
    </citation>
    <scope>NUCLEOTIDE SEQUENCE [LARGE SCALE GENOMIC DNA]</scope>
    <source>
        <strain evidence="2 3">CAIM 912</strain>
    </source>
</reference>
<accession>A0A135ID13</accession>
<feature type="chain" id="PRO_5007465961" description="DUF4440 domain-containing protein" evidence="1">
    <location>
        <begin position="32"/>
        <end position="322"/>
    </location>
</feature>
<proteinExistence type="predicted"/>
<dbReference type="RefSeq" id="WP_067411638.1">
    <property type="nucleotide sequence ID" value="NZ_LNTY01000006.1"/>
</dbReference>